<evidence type="ECO:0000256" key="4">
    <source>
        <dbReference type="ARBA" id="ARBA00023180"/>
    </source>
</evidence>
<gene>
    <name evidence="7" type="ORF">MCOR_42697</name>
</gene>
<dbReference type="GO" id="GO:0005911">
    <property type="term" value="C:cell-cell junction"/>
    <property type="evidence" value="ECO:0007669"/>
    <property type="project" value="TreeGrafter"/>
</dbReference>
<feature type="domain" description="Ig-like" evidence="6">
    <location>
        <begin position="26"/>
        <end position="123"/>
    </location>
</feature>
<dbReference type="AlphaFoldDB" id="A0A6J8DLE9"/>
<dbReference type="OrthoDB" id="6123059at2759"/>
<dbReference type="GO" id="GO:0050839">
    <property type="term" value="F:cell adhesion molecule binding"/>
    <property type="evidence" value="ECO:0007669"/>
    <property type="project" value="TreeGrafter"/>
</dbReference>
<dbReference type="InterPro" id="IPR036179">
    <property type="entry name" value="Ig-like_dom_sf"/>
</dbReference>
<dbReference type="InterPro" id="IPR007110">
    <property type="entry name" value="Ig-like_dom"/>
</dbReference>
<keyword evidence="8" id="KW-1185">Reference proteome</keyword>
<keyword evidence="5" id="KW-0393">Immunoglobulin domain</keyword>
<organism evidence="7 8">
    <name type="scientific">Mytilus coruscus</name>
    <name type="common">Sea mussel</name>
    <dbReference type="NCBI Taxonomy" id="42192"/>
    <lineage>
        <taxon>Eukaryota</taxon>
        <taxon>Metazoa</taxon>
        <taxon>Spiralia</taxon>
        <taxon>Lophotrochozoa</taxon>
        <taxon>Mollusca</taxon>
        <taxon>Bivalvia</taxon>
        <taxon>Autobranchia</taxon>
        <taxon>Pteriomorphia</taxon>
        <taxon>Mytilida</taxon>
        <taxon>Mytiloidea</taxon>
        <taxon>Mytilidae</taxon>
        <taxon>Mytilinae</taxon>
        <taxon>Mytilus</taxon>
    </lineage>
</organism>
<reference evidence="7 8" key="1">
    <citation type="submission" date="2020-06" db="EMBL/GenBank/DDBJ databases">
        <authorList>
            <person name="Li R."/>
            <person name="Bekaert M."/>
        </authorList>
    </citation>
    <scope>NUCLEOTIDE SEQUENCE [LARGE SCALE GENOMIC DNA]</scope>
    <source>
        <strain evidence="8">wild</strain>
    </source>
</reference>
<dbReference type="Gene3D" id="2.60.40.10">
    <property type="entry name" value="Immunoglobulins"/>
    <property type="match status" value="1"/>
</dbReference>
<evidence type="ECO:0000313" key="7">
    <source>
        <dbReference type="EMBL" id="CAC5409408.1"/>
    </source>
</evidence>
<dbReference type="InterPro" id="IPR003599">
    <property type="entry name" value="Ig_sub"/>
</dbReference>
<keyword evidence="4" id="KW-0325">Glycoprotein</keyword>
<dbReference type="GO" id="GO:0005886">
    <property type="term" value="C:plasma membrane"/>
    <property type="evidence" value="ECO:0007669"/>
    <property type="project" value="TreeGrafter"/>
</dbReference>
<comment type="subcellular location">
    <subcellularLocation>
        <location evidence="1">Membrane</location>
        <topology evidence="1">Single-pass type I membrane protein</topology>
    </subcellularLocation>
</comment>
<evidence type="ECO:0000259" key="6">
    <source>
        <dbReference type="PROSITE" id="PS50835"/>
    </source>
</evidence>
<evidence type="ECO:0000256" key="3">
    <source>
        <dbReference type="ARBA" id="ARBA00023157"/>
    </source>
</evidence>
<accession>A0A6J8DLE9</accession>
<dbReference type="InterPro" id="IPR051275">
    <property type="entry name" value="Cell_adhesion_signaling"/>
</dbReference>
<dbReference type="SUPFAM" id="SSF48726">
    <property type="entry name" value="Immunoglobulin"/>
    <property type="match status" value="1"/>
</dbReference>
<keyword evidence="3" id="KW-1015">Disulfide bond</keyword>
<proteinExistence type="predicted"/>
<dbReference type="PANTHER" id="PTHR11640:SF31">
    <property type="entry name" value="IRREGULAR CHIASM C-ROUGHEST PROTEIN-RELATED"/>
    <property type="match status" value="1"/>
</dbReference>
<sequence>MEGVSLPPEKSPPTRISIQDYDYPIPAIHINHNCSSSKPCEHQQAAKSKTVWPKSDKITLTCKGNGNPEPQYEWFKKDNNNSILSEKSFYVIENVIQNNSGVYICEVYNIIDDVIYRKSNSVEIDIVHVDELPSSQDSSLMKTFIGILASNVSINQSIIGLLGTNVTHLTCSFIQSKEARLLSIDITAKNRTEDFEDKKPIAIFKPGKATLIWRISFRIHSKVSNDQGDISEGNDYEEIDSVFYQEVNLSNERIETSNQPITDEEGALENIPISTSSSSTASDITLIHSYINTHIFNIKEHLQMSADNETLLNHPNELGNDNIDTDDTFVYDYSESDTLQVHQYVNTTSLRVPKIYQDLNHTTADTTQIRVS</sequence>
<dbReference type="PROSITE" id="PS50835">
    <property type="entry name" value="IG_LIKE"/>
    <property type="match status" value="1"/>
</dbReference>
<dbReference type="InterPro" id="IPR013783">
    <property type="entry name" value="Ig-like_fold"/>
</dbReference>
<evidence type="ECO:0000256" key="1">
    <source>
        <dbReference type="ARBA" id="ARBA00004479"/>
    </source>
</evidence>
<dbReference type="SMART" id="SM00409">
    <property type="entry name" value="IG"/>
    <property type="match status" value="1"/>
</dbReference>
<dbReference type="CDD" id="cd00096">
    <property type="entry name" value="Ig"/>
    <property type="match status" value="1"/>
</dbReference>
<dbReference type="GO" id="GO:0098609">
    <property type="term" value="P:cell-cell adhesion"/>
    <property type="evidence" value="ECO:0007669"/>
    <property type="project" value="TreeGrafter"/>
</dbReference>
<evidence type="ECO:0000256" key="5">
    <source>
        <dbReference type="ARBA" id="ARBA00023319"/>
    </source>
</evidence>
<evidence type="ECO:0000313" key="8">
    <source>
        <dbReference type="Proteomes" id="UP000507470"/>
    </source>
</evidence>
<protein>
    <recommendedName>
        <fullName evidence="6">Ig-like domain-containing protein</fullName>
    </recommendedName>
</protein>
<name>A0A6J8DLE9_MYTCO</name>
<dbReference type="PANTHER" id="PTHR11640">
    <property type="entry name" value="NEPHRIN"/>
    <property type="match status" value="1"/>
</dbReference>
<keyword evidence="2" id="KW-0472">Membrane</keyword>
<dbReference type="EMBL" id="CACVKT020007642">
    <property type="protein sequence ID" value="CAC5409408.1"/>
    <property type="molecule type" value="Genomic_DNA"/>
</dbReference>
<evidence type="ECO:0000256" key="2">
    <source>
        <dbReference type="ARBA" id="ARBA00023136"/>
    </source>
</evidence>
<dbReference type="Proteomes" id="UP000507470">
    <property type="component" value="Unassembled WGS sequence"/>
</dbReference>
<dbReference type="Pfam" id="PF13927">
    <property type="entry name" value="Ig_3"/>
    <property type="match status" value="1"/>
</dbReference>